<accession>A0A1L7I4P0</accession>
<dbReference type="RefSeq" id="WP_083643874.1">
    <property type="nucleotide sequence ID" value="NZ_AMRU01000002.1"/>
</dbReference>
<sequence length="146" mass="16374">MKNTLRFLSAAIVLTLFACGSSQELQERVPAQFGKVTYTYSSDGIQLEIPVVAIQDNRMSLDSVYFHGMKSGLVQDEEKPNRYVANFSVGSSDMVMSSDPAEEYGNKAPQKPEKSPFKINEDEAILVFTQDEQTKYYKLTGIVEKE</sequence>
<dbReference type="PROSITE" id="PS51257">
    <property type="entry name" value="PROKAR_LIPOPROTEIN"/>
    <property type="match status" value="1"/>
</dbReference>
<proteinExistence type="predicted"/>
<evidence type="ECO:0000313" key="1">
    <source>
        <dbReference type="EMBL" id="APU68062.1"/>
    </source>
</evidence>
<evidence type="ECO:0000313" key="2">
    <source>
        <dbReference type="Proteomes" id="UP000186230"/>
    </source>
</evidence>
<gene>
    <name evidence="1" type="ORF">GRFL_1338</name>
</gene>
<keyword evidence="2" id="KW-1185">Reference proteome</keyword>
<dbReference type="AlphaFoldDB" id="A0A1L7I4P0"/>
<dbReference type="EMBL" id="CP016359">
    <property type="protein sequence ID" value="APU68062.1"/>
    <property type="molecule type" value="Genomic_DNA"/>
</dbReference>
<protein>
    <submittedName>
        <fullName evidence="1">Uncharacterized protein</fullName>
    </submittedName>
</protein>
<dbReference type="Proteomes" id="UP000186230">
    <property type="component" value="Chromosome"/>
</dbReference>
<reference evidence="1 2" key="1">
    <citation type="submission" date="2016-07" db="EMBL/GenBank/DDBJ databases">
        <title>Multi-omics approach to identify versatile polysaccharide utilization systems of a marine flavobacterium Gramella flava.</title>
        <authorList>
            <person name="Tang K."/>
        </authorList>
    </citation>
    <scope>NUCLEOTIDE SEQUENCE [LARGE SCALE GENOMIC DNA]</scope>
    <source>
        <strain evidence="1 2">JLT2011</strain>
    </source>
</reference>
<organism evidence="1 2">
    <name type="scientific">Christiangramia flava JLT2011</name>
    <dbReference type="NCBI Taxonomy" id="1229726"/>
    <lineage>
        <taxon>Bacteria</taxon>
        <taxon>Pseudomonadati</taxon>
        <taxon>Bacteroidota</taxon>
        <taxon>Flavobacteriia</taxon>
        <taxon>Flavobacteriales</taxon>
        <taxon>Flavobacteriaceae</taxon>
        <taxon>Christiangramia</taxon>
    </lineage>
</organism>
<dbReference type="STRING" id="1229726.GRFL_1338"/>
<dbReference type="KEGG" id="gfl:GRFL_1338"/>
<dbReference type="OrthoDB" id="1364277at2"/>
<name>A0A1L7I4P0_9FLAO</name>